<dbReference type="AlphaFoldDB" id="A0A438GAY5"/>
<dbReference type="SUPFAM" id="SSF52218">
    <property type="entry name" value="Flavoproteins"/>
    <property type="match status" value="1"/>
</dbReference>
<evidence type="ECO:0000259" key="4">
    <source>
        <dbReference type="Pfam" id="PF03358"/>
    </source>
</evidence>
<evidence type="ECO:0000313" key="5">
    <source>
        <dbReference type="EMBL" id="RVW69341.1"/>
    </source>
</evidence>
<dbReference type="InterPro" id="IPR029039">
    <property type="entry name" value="Flavoprotein-like_sf"/>
</dbReference>
<comment type="catalytic activity">
    <reaction evidence="3">
        <text>a quinone + NADPH + H(+) = a quinol + NADP(+)</text>
        <dbReference type="Rhea" id="RHEA:46164"/>
        <dbReference type="ChEBI" id="CHEBI:15378"/>
        <dbReference type="ChEBI" id="CHEBI:24646"/>
        <dbReference type="ChEBI" id="CHEBI:57783"/>
        <dbReference type="ChEBI" id="CHEBI:58349"/>
        <dbReference type="ChEBI" id="CHEBI:132124"/>
        <dbReference type="EC" id="1.6.5.2"/>
    </reaction>
</comment>
<name>A0A438GAY5_VITVI</name>
<evidence type="ECO:0000256" key="2">
    <source>
        <dbReference type="ARBA" id="ARBA00047678"/>
    </source>
</evidence>
<dbReference type="EMBL" id="QGNW01000500">
    <property type="protein sequence ID" value="RVW69341.1"/>
    <property type="molecule type" value="Genomic_DNA"/>
</dbReference>
<dbReference type="Proteomes" id="UP000288805">
    <property type="component" value="Unassembled WGS sequence"/>
</dbReference>
<proteinExistence type="predicted"/>
<accession>A0A438GAY5</accession>
<dbReference type="GO" id="GO:0003955">
    <property type="term" value="F:NAD(P)H dehydrogenase (quinone) activity"/>
    <property type="evidence" value="ECO:0007669"/>
    <property type="project" value="UniProtKB-EC"/>
</dbReference>
<evidence type="ECO:0000313" key="6">
    <source>
        <dbReference type="Proteomes" id="UP000288805"/>
    </source>
</evidence>
<dbReference type="PANTHER" id="PTHR30543:SF21">
    <property type="entry name" value="NAD(P)H-DEPENDENT FMN REDUCTASE LOT6"/>
    <property type="match status" value="1"/>
</dbReference>
<evidence type="ECO:0000256" key="1">
    <source>
        <dbReference type="ARBA" id="ARBA00012648"/>
    </source>
</evidence>
<evidence type="ECO:0000256" key="3">
    <source>
        <dbReference type="ARBA" id="ARBA00048983"/>
    </source>
</evidence>
<dbReference type="Pfam" id="PF03358">
    <property type="entry name" value="FMN_red"/>
    <property type="match status" value="1"/>
</dbReference>
<sequence length="145" mass="14667">MAASKSVINVAALCGSLCAAPSARLPSTAASSATILILVAAMKLSKEAIEGMEIEYVDISPLPLLNTDLIVGGKFPPAVEAFGQQILKADGVLFATAENNFSVSGILSFASSFHPCWASIAPNAWADKPAAIISAGGTFGGGLSQ</sequence>
<dbReference type="InterPro" id="IPR005025">
    <property type="entry name" value="FMN_Rdtase-like_dom"/>
</dbReference>
<gene>
    <name evidence="5" type="primary">NQR_0</name>
    <name evidence="5" type="ORF">CK203_054855</name>
</gene>
<feature type="domain" description="NADPH-dependent FMN reductase-like" evidence="4">
    <location>
        <begin position="10"/>
        <end position="142"/>
    </location>
</feature>
<dbReference type="PANTHER" id="PTHR30543">
    <property type="entry name" value="CHROMATE REDUCTASE"/>
    <property type="match status" value="1"/>
</dbReference>
<dbReference type="InterPro" id="IPR050712">
    <property type="entry name" value="NAD(P)H-dep_reductase"/>
</dbReference>
<reference evidence="5 6" key="1">
    <citation type="journal article" date="2018" name="PLoS Genet.">
        <title>Population sequencing reveals clonal diversity and ancestral inbreeding in the grapevine cultivar Chardonnay.</title>
        <authorList>
            <person name="Roach M.J."/>
            <person name="Johnson D.L."/>
            <person name="Bohlmann J."/>
            <person name="van Vuuren H.J."/>
            <person name="Jones S.J."/>
            <person name="Pretorius I.S."/>
            <person name="Schmidt S.A."/>
            <person name="Borneman A.R."/>
        </authorList>
    </citation>
    <scope>NUCLEOTIDE SEQUENCE [LARGE SCALE GENOMIC DNA]</scope>
    <source>
        <strain evidence="6">cv. Chardonnay</strain>
        <tissue evidence="5">Leaf</tissue>
    </source>
</reference>
<organism evidence="5 6">
    <name type="scientific">Vitis vinifera</name>
    <name type="common">Grape</name>
    <dbReference type="NCBI Taxonomy" id="29760"/>
    <lineage>
        <taxon>Eukaryota</taxon>
        <taxon>Viridiplantae</taxon>
        <taxon>Streptophyta</taxon>
        <taxon>Embryophyta</taxon>
        <taxon>Tracheophyta</taxon>
        <taxon>Spermatophyta</taxon>
        <taxon>Magnoliopsida</taxon>
        <taxon>eudicotyledons</taxon>
        <taxon>Gunneridae</taxon>
        <taxon>Pentapetalae</taxon>
        <taxon>rosids</taxon>
        <taxon>Vitales</taxon>
        <taxon>Vitaceae</taxon>
        <taxon>Viteae</taxon>
        <taxon>Vitis</taxon>
    </lineage>
</organism>
<comment type="catalytic activity">
    <reaction evidence="2">
        <text>a quinone + NADH + H(+) = a quinol + NAD(+)</text>
        <dbReference type="Rhea" id="RHEA:46160"/>
        <dbReference type="ChEBI" id="CHEBI:15378"/>
        <dbReference type="ChEBI" id="CHEBI:24646"/>
        <dbReference type="ChEBI" id="CHEBI:57540"/>
        <dbReference type="ChEBI" id="CHEBI:57945"/>
        <dbReference type="ChEBI" id="CHEBI:132124"/>
        <dbReference type="EC" id="1.6.5.2"/>
    </reaction>
</comment>
<comment type="caution">
    <text evidence="5">The sequence shown here is derived from an EMBL/GenBank/DDBJ whole genome shotgun (WGS) entry which is preliminary data.</text>
</comment>
<protein>
    <recommendedName>
        <fullName evidence="1">NAD(P)H dehydrogenase (quinone)</fullName>
        <ecNumber evidence="1">1.6.5.2</ecNumber>
    </recommendedName>
</protein>
<dbReference type="EC" id="1.6.5.2" evidence="1"/>
<dbReference type="Gene3D" id="3.40.50.360">
    <property type="match status" value="1"/>
</dbReference>